<accession>A0A0R1LY50</accession>
<gene>
    <name evidence="1" type="ORF">FD04_GL000821</name>
</gene>
<dbReference type="STRING" id="1423776.FD04_GL000821"/>
<evidence type="ECO:0000313" key="2">
    <source>
        <dbReference type="Proteomes" id="UP000051160"/>
    </source>
</evidence>
<dbReference type="PATRIC" id="fig|1423776.4.peg.828"/>
<dbReference type="RefSeq" id="WP_235805660.1">
    <property type="nucleotide sequence ID" value="NZ_AZEE01000028.1"/>
</dbReference>
<proteinExistence type="predicted"/>
<reference evidence="1 2" key="1">
    <citation type="journal article" date="2015" name="Genome Announc.">
        <title>Expanding the biotechnology potential of lactobacilli through comparative genomics of 213 strains and associated genera.</title>
        <authorList>
            <person name="Sun Z."/>
            <person name="Harris H.M."/>
            <person name="McCann A."/>
            <person name="Guo C."/>
            <person name="Argimon S."/>
            <person name="Zhang W."/>
            <person name="Yang X."/>
            <person name="Jeffery I.B."/>
            <person name="Cooney J.C."/>
            <person name="Kagawa T.F."/>
            <person name="Liu W."/>
            <person name="Song Y."/>
            <person name="Salvetti E."/>
            <person name="Wrobel A."/>
            <person name="Rasinkangas P."/>
            <person name="Parkhill J."/>
            <person name="Rea M.C."/>
            <person name="O'Sullivan O."/>
            <person name="Ritari J."/>
            <person name="Douillard F.P."/>
            <person name="Paul Ross R."/>
            <person name="Yang R."/>
            <person name="Briner A.E."/>
            <person name="Felis G.E."/>
            <person name="de Vos W.M."/>
            <person name="Barrangou R."/>
            <person name="Klaenhammer T.R."/>
            <person name="Caufield P.W."/>
            <person name="Cui Y."/>
            <person name="Zhang H."/>
            <person name="O'Toole P.W."/>
        </authorList>
    </citation>
    <scope>NUCLEOTIDE SEQUENCE [LARGE SCALE GENOMIC DNA]</scope>
    <source>
        <strain evidence="1 2">DSM 19909</strain>
    </source>
</reference>
<protein>
    <submittedName>
        <fullName evidence="1">Uncharacterized protein</fullName>
    </submittedName>
</protein>
<evidence type="ECO:0000313" key="1">
    <source>
        <dbReference type="EMBL" id="KRK97849.1"/>
    </source>
</evidence>
<sequence>MKPSVLIRPVSQPNTILKPIVLETVEYRILRPRSSKGNAKATIASFNPFAARMIDQSEAKPFKINR</sequence>
<name>A0A0R1LY50_9LACO</name>
<dbReference type="Proteomes" id="UP000051160">
    <property type="component" value="Unassembled WGS sequence"/>
</dbReference>
<dbReference type="AlphaFoldDB" id="A0A0R1LY50"/>
<organism evidence="1 2">
    <name type="scientific">Secundilactobacillus odoratitofui DSM 19909 = JCM 15043</name>
    <dbReference type="NCBI Taxonomy" id="1423776"/>
    <lineage>
        <taxon>Bacteria</taxon>
        <taxon>Bacillati</taxon>
        <taxon>Bacillota</taxon>
        <taxon>Bacilli</taxon>
        <taxon>Lactobacillales</taxon>
        <taxon>Lactobacillaceae</taxon>
        <taxon>Secundilactobacillus</taxon>
    </lineage>
</organism>
<comment type="caution">
    <text evidence="1">The sequence shown here is derived from an EMBL/GenBank/DDBJ whole genome shotgun (WGS) entry which is preliminary data.</text>
</comment>
<keyword evidence="2" id="KW-1185">Reference proteome</keyword>
<dbReference type="EMBL" id="AZEE01000028">
    <property type="protein sequence ID" value="KRK97849.1"/>
    <property type="molecule type" value="Genomic_DNA"/>
</dbReference>